<proteinExistence type="predicted"/>
<dbReference type="SUPFAM" id="SSF51735">
    <property type="entry name" value="NAD(P)-binding Rossmann-fold domains"/>
    <property type="match status" value="1"/>
</dbReference>
<dbReference type="PANTHER" id="PTHR44147">
    <property type="entry name" value="DEHYDROGENASE/REDUCTASE SDR FAMILY MEMBER 1"/>
    <property type="match status" value="1"/>
</dbReference>
<dbReference type="PRINTS" id="PR00081">
    <property type="entry name" value="GDHRDH"/>
</dbReference>
<comment type="caution">
    <text evidence="1">The sequence shown here is derived from an EMBL/GenBank/DDBJ whole genome shotgun (WGS) entry which is preliminary data.</text>
</comment>
<name>A0ABP7X1S5_9GAMM</name>
<dbReference type="Proteomes" id="UP001500392">
    <property type="component" value="Unassembled WGS sequence"/>
</dbReference>
<dbReference type="InterPro" id="IPR002347">
    <property type="entry name" value="SDR_fam"/>
</dbReference>
<dbReference type="Gene3D" id="3.40.50.720">
    <property type="entry name" value="NAD(P)-binding Rossmann-like Domain"/>
    <property type="match status" value="1"/>
</dbReference>
<organism evidence="1 2">
    <name type="scientific">Zhongshania borealis</name>
    <dbReference type="NCBI Taxonomy" id="889488"/>
    <lineage>
        <taxon>Bacteria</taxon>
        <taxon>Pseudomonadati</taxon>
        <taxon>Pseudomonadota</taxon>
        <taxon>Gammaproteobacteria</taxon>
        <taxon>Cellvibrionales</taxon>
        <taxon>Spongiibacteraceae</taxon>
        <taxon>Zhongshania</taxon>
    </lineage>
</organism>
<keyword evidence="2" id="KW-1185">Reference proteome</keyword>
<dbReference type="EMBL" id="BAABDM010000007">
    <property type="protein sequence ID" value="GAA4102408.1"/>
    <property type="molecule type" value="Genomic_DNA"/>
</dbReference>
<accession>A0ABP7X1S5</accession>
<evidence type="ECO:0008006" key="3">
    <source>
        <dbReference type="Google" id="ProtNLM"/>
    </source>
</evidence>
<gene>
    <name evidence="1" type="ORF">GCM10022414_30220</name>
</gene>
<reference evidence="2" key="1">
    <citation type="journal article" date="2019" name="Int. J. Syst. Evol. Microbiol.">
        <title>The Global Catalogue of Microorganisms (GCM) 10K type strain sequencing project: providing services to taxonomists for standard genome sequencing and annotation.</title>
        <authorList>
            <consortium name="The Broad Institute Genomics Platform"/>
            <consortium name="The Broad Institute Genome Sequencing Center for Infectious Disease"/>
            <person name="Wu L."/>
            <person name="Ma J."/>
        </authorList>
    </citation>
    <scope>NUCLEOTIDE SEQUENCE [LARGE SCALE GENOMIC DNA]</scope>
    <source>
        <strain evidence="2">JCM 17304</strain>
    </source>
</reference>
<dbReference type="InterPro" id="IPR036291">
    <property type="entry name" value="NAD(P)-bd_dom_sf"/>
</dbReference>
<evidence type="ECO:0000313" key="1">
    <source>
        <dbReference type="EMBL" id="GAA4102408.1"/>
    </source>
</evidence>
<sequence length="111" mass="11625">MTAERVVLVTGASRGAGKGIALALSRPGSVIYITGRTLQEGDADLPGSLANTAAEIKSRGATARAIACDQSHDQEVESLFAVIEKEQGRLDILVNNALLVPQGLILPSPFW</sequence>
<evidence type="ECO:0000313" key="2">
    <source>
        <dbReference type="Proteomes" id="UP001500392"/>
    </source>
</evidence>
<protein>
    <recommendedName>
        <fullName evidence="3">SDR family NAD(P)-dependent oxidoreductase</fullName>
    </recommendedName>
</protein>
<dbReference type="PANTHER" id="PTHR44147:SF2">
    <property type="entry name" value="DEHYDROGENASE_REDUCTASE SDR FAMILY MEMBER 1"/>
    <property type="match status" value="1"/>
</dbReference>
<dbReference type="Pfam" id="PF00106">
    <property type="entry name" value="adh_short"/>
    <property type="match status" value="1"/>
</dbReference>